<dbReference type="SMART" id="SM01230">
    <property type="entry name" value="Gln-synt_C"/>
    <property type="match status" value="1"/>
</dbReference>
<organism evidence="17 18">
    <name type="scientific">Symbiodinium microadriaticum</name>
    <name type="common">Dinoflagellate</name>
    <name type="synonym">Zooxanthella microadriatica</name>
    <dbReference type="NCBI Taxonomy" id="2951"/>
    <lineage>
        <taxon>Eukaryota</taxon>
        <taxon>Sar</taxon>
        <taxon>Alveolata</taxon>
        <taxon>Dinophyceae</taxon>
        <taxon>Suessiales</taxon>
        <taxon>Symbiodiniaceae</taxon>
        <taxon>Symbiodinium</taxon>
    </lineage>
</organism>
<feature type="repeat" description="PPR" evidence="13">
    <location>
        <begin position="87"/>
        <end position="121"/>
    </location>
</feature>
<keyword evidence="8" id="KW-0812">Transmembrane</keyword>
<keyword evidence="9" id="KW-0547">Nucleotide-binding</keyword>
<keyword evidence="18" id="KW-1185">Reference proteome</keyword>
<evidence type="ECO:0000256" key="9">
    <source>
        <dbReference type="ARBA" id="ARBA00022741"/>
    </source>
</evidence>
<dbReference type="Proteomes" id="UP000186817">
    <property type="component" value="Unassembled WGS sequence"/>
</dbReference>
<dbReference type="OrthoDB" id="1936100at2759"/>
<evidence type="ECO:0000256" key="6">
    <source>
        <dbReference type="ARBA" id="ARBA00022490"/>
    </source>
</evidence>
<dbReference type="InterPro" id="IPR011990">
    <property type="entry name" value="TPR-like_helical_dom_sf"/>
</dbReference>
<dbReference type="InterPro" id="IPR008146">
    <property type="entry name" value="Gln_synth_cat_dom"/>
</dbReference>
<reference evidence="17 18" key="1">
    <citation type="submission" date="2016-02" db="EMBL/GenBank/DDBJ databases">
        <title>Genome analysis of coral dinoflagellate symbionts highlights evolutionary adaptations to a symbiotic lifestyle.</title>
        <authorList>
            <person name="Aranda M."/>
            <person name="Li Y."/>
            <person name="Liew Y.J."/>
            <person name="Baumgarten S."/>
            <person name="Simakov O."/>
            <person name="Wilson M."/>
            <person name="Piel J."/>
            <person name="Ashoor H."/>
            <person name="Bougouffa S."/>
            <person name="Bajic V.B."/>
            <person name="Ryu T."/>
            <person name="Ravasi T."/>
            <person name="Bayer T."/>
            <person name="Micklem G."/>
            <person name="Kim H."/>
            <person name="Bhak J."/>
            <person name="Lajeunesse T.C."/>
            <person name="Voolstra C.R."/>
        </authorList>
    </citation>
    <scope>NUCLEOTIDE SEQUENCE [LARGE SCALE GENOMIC DNA]</scope>
    <source>
        <strain evidence="17 18">CCMP2467</strain>
    </source>
</reference>
<keyword evidence="11" id="KW-1133">Transmembrane helix</keyword>
<evidence type="ECO:0000256" key="3">
    <source>
        <dbReference type="ARBA" id="ARBA00009897"/>
    </source>
</evidence>
<dbReference type="EMBL" id="LSRX01000086">
    <property type="protein sequence ID" value="OLQ09980.1"/>
    <property type="molecule type" value="Genomic_DNA"/>
</dbReference>
<dbReference type="InterPro" id="IPR039309">
    <property type="entry name" value="BT1"/>
</dbReference>
<evidence type="ECO:0000256" key="15">
    <source>
        <dbReference type="RuleBase" id="RU000384"/>
    </source>
</evidence>
<dbReference type="GO" id="GO:0016020">
    <property type="term" value="C:membrane"/>
    <property type="evidence" value="ECO:0007669"/>
    <property type="project" value="UniProtKB-SubCell"/>
</dbReference>
<dbReference type="InterPro" id="IPR050292">
    <property type="entry name" value="Glutamine_Synthetase"/>
</dbReference>
<dbReference type="InterPro" id="IPR014746">
    <property type="entry name" value="Gln_synth/guanido_kin_cat_dom"/>
</dbReference>
<dbReference type="Gene3D" id="1.25.40.10">
    <property type="entry name" value="Tetratricopeptide repeat domain"/>
    <property type="match status" value="2"/>
</dbReference>
<feature type="repeat" description="PPR" evidence="13">
    <location>
        <begin position="52"/>
        <end position="86"/>
    </location>
</feature>
<keyword evidence="7" id="KW-0436">Ligase</keyword>
<dbReference type="PROSITE" id="PS00181">
    <property type="entry name" value="GLNA_ATP"/>
    <property type="match status" value="1"/>
</dbReference>
<evidence type="ECO:0000256" key="13">
    <source>
        <dbReference type="PROSITE-ProRule" id="PRU00708"/>
    </source>
</evidence>
<keyword evidence="12" id="KW-0472">Membrane</keyword>
<dbReference type="PROSITE" id="PS51987">
    <property type="entry name" value="GS_CATALYTIC"/>
    <property type="match status" value="1"/>
</dbReference>
<dbReference type="GO" id="GO:0005524">
    <property type="term" value="F:ATP binding"/>
    <property type="evidence" value="ECO:0007669"/>
    <property type="project" value="UniProtKB-KW"/>
</dbReference>
<dbReference type="PANTHER" id="PTHR20852:SF57">
    <property type="entry name" value="GLUTAMINE SYNTHETASE 2 CYTOPLASMIC"/>
    <property type="match status" value="1"/>
</dbReference>
<dbReference type="NCBIfam" id="TIGR00756">
    <property type="entry name" value="PPR"/>
    <property type="match status" value="1"/>
</dbReference>
<feature type="domain" description="GS catalytic" evidence="16">
    <location>
        <begin position="498"/>
        <end position="798"/>
    </location>
</feature>
<dbReference type="AlphaFoldDB" id="A0A1Q9ERD5"/>
<evidence type="ECO:0000256" key="2">
    <source>
        <dbReference type="ARBA" id="ARBA00004496"/>
    </source>
</evidence>
<evidence type="ECO:0000256" key="4">
    <source>
        <dbReference type="ARBA" id="ARBA00012937"/>
    </source>
</evidence>
<comment type="caution">
    <text evidence="17">The sequence shown here is derived from an EMBL/GenBank/DDBJ whole genome shotgun (WGS) entry which is preliminary data.</text>
</comment>
<keyword evidence="6" id="KW-0963">Cytoplasm</keyword>
<dbReference type="PANTHER" id="PTHR20852">
    <property type="entry name" value="GLUTAMINE SYNTHETASE"/>
    <property type="match status" value="1"/>
</dbReference>
<dbReference type="GO" id="GO:0005737">
    <property type="term" value="C:cytoplasm"/>
    <property type="evidence" value="ECO:0007669"/>
    <property type="project" value="UniProtKB-SubCell"/>
</dbReference>
<dbReference type="Pfam" id="PF03092">
    <property type="entry name" value="BT1"/>
    <property type="match status" value="1"/>
</dbReference>
<dbReference type="Pfam" id="PF13041">
    <property type="entry name" value="PPR_2"/>
    <property type="match status" value="1"/>
</dbReference>
<evidence type="ECO:0000313" key="18">
    <source>
        <dbReference type="Proteomes" id="UP000186817"/>
    </source>
</evidence>
<dbReference type="FunFam" id="3.30.590.10:FF:000011">
    <property type="entry name" value="Glutamine synthetase"/>
    <property type="match status" value="1"/>
</dbReference>
<name>A0A1Q9ERD5_SYMMI</name>
<gene>
    <name evidence="17" type="ORF">AK812_SmicGene6342</name>
</gene>
<evidence type="ECO:0000256" key="5">
    <source>
        <dbReference type="ARBA" id="ARBA00022448"/>
    </source>
</evidence>
<comment type="similarity">
    <text evidence="3 14 15">Belongs to the glutamine synthetase family.</text>
</comment>
<comment type="subcellular location">
    <subcellularLocation>
        <location evidence="2">Cytoplasm</location>
    </subcellularLocation>
    <subcellularLocation>
        <location evidence="1">Membrane</location>
        <topology evidence="1">Multi-pass membrane protein</topology>
    </subcellularLocation>
</comment>
<dbReference type="InterPro" id="IPR002885">
    <property type="entry name" value="PPR_rpt"/>
</dbReference>
<dbReference type="Pfam" id="PF00120">
    <property type="entry name" value="Gln-synt_C"/>
    <property type="match status" value="1"/>
</dbReference>
<proteinExistence type="inferred from homology"/>
<evidence type="ECO:0000256" key="12">
    <source>
        <dbReference type="ARBA" id="ARBA00023136"/>
    </source>
</evidence>
<dbReference type="EC" id="6.3.1.2" evidence="4"/>
<accession>A0A1Q9ERD5</accession>
<evidence type="ECO:0000256" key="10">
    <source>
        <dbReference type="ARBA" id="ARBA00022840"/>
    </source>
</evidence>
<dbReference type="InterPro" id="IPR027303">
    <property type="entry name" value="Gln_synth_gly_rich_site"/>
</dbReference>
<keyword evidence="5" id="KW-0813">Transport</keyword>
<sequence>MELVARTPPTKKKVYGFNLRLKELERAEAWEKALVLLRRTSRSPLQTRVSPDVVSYTTVLRACVKAEQWLRALDLLRDMSDSLVGPNLVTYNTMIDPIIRAGGWQALSELFEELWSKSLTPDLQLLNTSISACARNSTWPISLLFFNQLTLPSPPEKLGQQDGRVVPTAPDSYSFNAVISACAYGAAWQAAVELVRQSSLQGLPDSSLILTATSSACSLGFKWQLGLELAQQARSAVPAGDEQGALVSLGAVLKACERGSQWALACYTAQAALEAGLVDVSAGCAAVSACEKSQEWQHAIALAHSLTTNHVKPSALLCGAVISSCEYSRNWDLALRMLHCRAFGGGAQLLRELGSTARAAGATMPTMPVAAAMSCCSKAGRWELVLHLRAWAWLNSTGSPSLVANAAALEACSKGRQWQQAEFLLSHGSHGTFEAETVGLESAFFALDLCGHAARTARWRSKSRQAPGLAANHVSPSCRSGEALAWHEGTCAAWTAGMEAHAHRVARKLPRSRHALLQLLVHARHMLAGMCTQVRYQLPPFAGFGVAIGRPVAEEHYMKCLQAGVKIAGVNAEVMPGQWEFQVGPCRGVEMGDHLTIARYIMLRITESHNCVCSFSPKPMEGDWNGAGCHTNFSVTPMREEGGYELIIKVCEAFGKVAAEHIAEYGEGNEKRLTGKHETCAITDFKYGVANRGASIRIPRETEKSGKGYMEDRRPAANCDPYKVTARMMKTTGECLEAELEYGRFRIGGATLLFMVMGNFGIAFSDVVVDGLVVEKARDDPKLMGGLQSFSWMHASFW</sequence>
<dbReference type="GO" id="GO:0006542">
    <property type="term" value="P:glutamine biosynthetic process"/>
    <property type="evidence" value="ECO:0007669"/>
    <property type="project" value="TreeGrafter"/>
</dbReference>
<evidence type="ECO:0000256" key="11">
    <source>
        <dbReference type="ARBA" id="ARBA00022989"/>
    </source>
</evidence>
<dbReference type="SUPFAM" id="SSF55931">
    <property type="entry name" value="Glutamine synthetase/guanido kinase"/>
    <property type="match status" value="1"/>
</dbReference>
<dbReference type="PROSITE" id="PS51375">
    <property type="entry name" value="PPR"/>
    <property type="match status" value="2"/>
</dbReference>
<keyword evidence="10" id="KW-0067">ATP-binding</keyword>
<evidence type="ECO:0000256" key="14">
    <source>
        <dbReference type="PROSITE-ProRule" id="PRU01331"/>
    </source>
</evidence>
<protein>
    <recommendedName>
        <fullName evidence="4">glutamine synthetase</fullName>
        <ecNumber evidence="4">6.3.1.2</ecNumber>
    </recommendedName>
</protein>
<evidence type="ECO:0000256" key="7">
    <source>
        <dbReference type="ARBA" id="ARBA00022598"/>
    </source>
</evidence>
<evidence type="ECO:0000256" key="1">
    <source>
        <dbReference type="ARBA" id="ARBA00004141"/>
    </source>
</evidence>
<dbReference type="Gene3D" id="3.30.590.10">
    <property type="entry name" value="Glutamine synthetase/guanido kinase, catalytic domain"/>
    <property type="match status" value="1"/>
</dbReference>
<evidence type="ECO:0000259" key="16">
    <source>
        <dbReference type="PROSITE" id="PS51987"/>
    </source>
</evidence>
<evidence type="ECO:0000313" key="17">
    <source>
        <dbReference type="EMBL" id="OLQ09980.1"/>
    </source>
</evidence>
<evidence type="ECO:0000256" key="8">
    <source>
        <dbReference type="ARBA" id="ARBA00022692"/>
    </source>
</evidence>
<dbReference type="GO" id="GO:0004356">
    <property type="term" value="F:glutamine synthetase activity"/>
    <property type="evidence" value="ECO:0007669"/>
    <property type="project" value="UniProtKB-EC"/>
</dbReference>